<dbReference type="EMBL" id="CP030050">
    <property type="protein sequence ID" value="QOZ73363.1"/>
    <property type="molecule type" value="Genomic_DNA"/>
</dbReference>
<dbReference type="SMART" id="SM00530">
    <property type="entry name" value="HTH_XRE"/>
    <property type="match status" value="1"/>
</dbReference>
<evidence type="ECO:0000313" key="2">
    <source>
        <dbReference type="EMBL" id="QOZ73363.1"/>
    </source>
</evidence>
<organism evidence="2 3">
    <name type="scientific">Bradyrhizobium arachidis</name>
    <dbReference type="NCBI Taxonomy" id="858423"/>
    <lineage>
        <taxon>Bacteria</taxon>
        <taxon>Pseudomonadati</taxon>
        <taxon>Pseudomonadota</taxon>
        <taxon>Alphaproteobacteria</taxon>
        <taxon>Hyphomicrobiales</taxon>
        <taxon>Nitrobacteraceae</taxon>
        <taxon>Bradyrhizobium</taxon>
    </lineage>
</organism>
<name>A0AAE7NWI7_9BRAD</name>
<dbReference type="Pfam" id="PF01381">
    <property type="entry name" value="HTH_3"/>
    <property type="match status" value="1"/>
</dbReference>
<dbReference type="Gene3D" id="1.10.260.40">
    <property type="entry name" value="lambda repressor-like DNA-binding domains"/>
    <property type="match status" value="1"/>
</dbReference>
<accession>A0AAE7NWI7</accession>
<dbReference type="Proteomes" id="UP000594015">
    <property type="component" value="Chromosome"/>
</dbReference>
<gene>
    <name evidence="2" type="ORF">WN72_14695</name>
</gene>
<dbReference type="GO" id="GO:0003677">
    <property type="term" value="F:DNA binding"/>
    <property type="evidence" value="ECO:0007669"/>
    <property type="project" value="InterPro"/>
</dbReference>
<evidence type="ECO:0000259" key="1">
    <source>
        <dbReference type="PROSITE" id="PS50943"/>
    </source>
</evidence>
<dbReference type="KEGG" id="barh:WN72_14695"/>
<proteinExistence type="predicted"/>
<dbReference type="SUPFAM" id="SSF47413">
    <property type="entry name" value="lambda repressor-like DNA-binding domains"/>
    <property type="match status" value="1"/>
</dbReference>
<dbReference type="CDD" id="cd00093">
    <property type="entry name" value="HTH_XRE"/>
    <property type="match status" value="1"/>
</dbReference>
<sequence length="113" mass="12599">MASCRSCNVAACSGPSTTAQPCVICWVCPARRDDARPVTRQQVKAARAWLDMSQDQLSAESLVARRTIQDFETGKREPMPRTVKDLRLALERSGIEFLFNGDRAVGIRERDSD</sequence>
<evidence type="ECO:0000313" key="3">
    <source>
        <dbReference type="Proteomes" id="UP000594015"/>
    </source>
</evidence>
<protein>
    <submittedName>
        <fullName evidence="2">XRE family transcriptional regulator</fullName>
    </submittedName>
</protein>
<dbReference type="AlphaFoldDB" id="A0AAE7NWI7"/>
<dbReference type="InterPro" id="IPR001387">
    <property type="entry name" value="Cro/C1-type_HTH"/>
</dbReference>
<dbReference type="InterPro" id="IPR010982">
    <property type="entry name" value="Lambda_DNA-bd_dom_sf"/>
</dbReference>
<feature type="domain" description="HTH cro/C1-type" evidence="1">
    <location>
        <begin position="43"/>
        <end position="97"/>
    </location>
</feature>
<dbReference type="PROSITE" id="PS50943">
    <property type="entry name" value="HTH_CROC1"/>
    <property type="match status" value="1"/>
</dbReference>
<reference evidence="2 3" key="1">
    <citation type="submission" date="2018-06" db="EMBL/GenBank/DDBJ databases">
        <title>Comparative genomics of Bradyrhizobium nodulating Arachidis hypogaea.</title>
        <authorList>
            <person name="Li Y."/>
        </authorList>
    </citation>
    <scope>NUCLEOTIDE SEQUENCE [LARGE SCALE GENOMIC DNA]</scope>
    <source>
        <strain evidence="2 3">CCBAU 051107</strain>
    </source>
</reference>